<sequence length="100" mass="11848">MNNDYELLQMFLRQFFNYEDYVIAISKAKQKIVAQQAYRQNWVKISSAICNQSLLPGQPLQLVHYDANQVINENSDQEAYVWLEQMVKNVERTDGVIKRY</sequence>
<dbReference type="STRING" id="1920490.GCA_001895925_05433"/>
<dbReference type="AlphaFoldDB" id="A0A2T1D5N5"/>
<reference evidence="1 2" key="1">
    <citation type="submission" date="2018-02" db="EMBL/GenBank/DDBJ databases">
        <authorList>
            <person name="Cohen D.B."/>
            <person name="Kent A.D."/>
        </authorList>
    </citation>
    <scope>NUCLEOTIDE SEQUENCE [LARGE SCALE GENOMIC DNA]</scope>
    <source>
        <strain evidence="1 2">ULC007</strain>
    </source>
</reference>
<gene>
    <name evidence="1" type="ORF">C7B65_23680</name>
</gene>
<dbReference type="Proteomes" id="UP000238634">
    <property type="component" value="Unassembled WGS sequence"/>
</dbReference>
<protein>
    <submittedName>
        <fullName evidence="1">Uncharacterized protein</fullName>
    </submittedName>
</protein>
<comment type="caution">
    <text evidence="1">The sequence shown here is derived from an EMBL/GenBank/DDBJ whole genome shotgun (WGS) entry which is preliminary data.</text>
</comment>
<name>A0A2T1D5N5_9CYAN</name>
<accession>A0A2T1D5N5</accession>
<proteinExistence type="predicted"/>
<keyword evidence="2" id="KW-1185">Reference proteome</keyword>
<dbReference type="EMBL" id="PVWG01000054">
    <property type="protein sequence ID" value="PSB15741.1"/>
    <property type="molecule type" value="Genomic_DNA"/>
</dbReference>
<dbReference type="RefSeq" id="WP_143162111.1">
    <property type="nucleotide sequence ID" value="NZ_MPPI01000051.1"/>
</dbReference>
<reference evidence="1 2" key="2">
    <citation type="submission" date="2018-03" db="EMBL/GenBank/DDBJ databases">
        <title>The ancient ancestry and fast evolution of plastids.</title>
        <authorList>
            <person name="Moore K.R."/>
            <person name="Magnabosco C."/>
            <person name="Momper L."/>
            <person name="Gold D.A."/>
            <person name="Bosak T."/>
            <person name="Fournier G.P."/>
        </authorList>
    </citation>
    <scope>NUCLEOTIDE SEQUENCE [LARGE SCALE GENOMIC DNA]</scope>
    <source>
        <strain evidence="1 2">ULC007</strain>
    </source>
</reference>
<evidence type="ECO:0000313" key="1">
    <source>
        <dbReference type="EMBL" id="PSB15741.1"/>
    </source>
</evidence>
<organism evidence="1 2">
    <name type="scientific">Phormidesmis priestleyi ULC007</name>
    <dbReference type="NCBI Taxonomy" id="1920490"/>
    <lineage>
        <taxon>Bacteria</taxon>
        <taxon>Bacillati</taxon>
        <taxon>Cyanobacteriota</taxon>
        <taxon>Cyanophyceae</taxon>
        <taxon>Leptolyngbyales</taxon>
        <taxon>Leptolyngbyaceae</taxon>
        <taxon>Phormidesmis</taxon>
    </lineage>
</organism>
<evidence type="ECO:0000313" key="2">
    <source>
        <dbReference type="Proteomes" id="UP000238634"/>
    </source>
</evidence>
<dbReference type="OrthoDB" id="1494665at2"/>